<keyword evidence="8 9" id="KW-0472">Membrane</keyword>
<evidence type="ECO:0000256" key="4">
    <source>
        <dbReference type="ARBA" id="ARBA00022475"/>
    </source>
</evidence>
<evidence type="ECO:0000256" key="5">
    <source>
        <dbReference type="ARBA" id="ARBA00022692"/>
    </source>
</evidence>
<dbReference type="Proteomes" id="UP000199468">
    <property type="component" value="Unassembled WGS sequence"/>
</dbReference>
<dbReference type="RefSeq" id="WP_091856263.1">
    <property type="nucleotide sequence ID" value="NZ_FNBZ01000002.1"/>
</dbReference>
<reference evidence="11 12" key="1">
    <citation type="submission" date="2016-10" db="EMBL/GenBank/DDBJ databases">
        <authorList>
            <person name="Varghese N."/>
            <person name="Submissions S."/>
        </authorList>
    </citation>
    <scope>NUCLEOTIDE SEQUENCE [LARGE SCALE GENOMIC DNA]</scope>
    <source>
        <strain evidence="11 12">DSM 26672</strain>
    </source>
</reference>
<keyword evidence="6" id="KW-0029">Amino-acid transport</keyword>
<dbReference type="Gene3D" id="1.10.3720.10">
    <property type="entry name" value="MetI-like"/>
    <property type="match status" value="1"/>
</dbReference>
<dbReference type="InterPro" id="IPR043429">
    <property type="entry name" value="ArtM/GltK/GlnP/TcyL/YhdX-like"/>
</dbReference>
<evidence type="ECO:0000256" key="2">
    <source>
        <dbReference type="ARBA" id="ARBA00010072"/>
    </source>
</evidence>
<dbReference type="NCBIfam" id="TIGR01726">
    <property type="entry name" value="HEQRo_perm_3TM"/>
    <property type="match status" value="1"/>
</dbReference>
<accession>A0ABY0NNH4</accession>
<feature type="transmembrane region" description="Helical" evidence="9">
    <location>
        <begin position="12"/>
        <end position="36"/>
    </location>
</feature>
<evidence type="ECO:0000256" key="1">
    <source>
        <dbReference type="ARBA" id="ARBA00004429"/>
    </source>
</evidence>
<name>A0ABY0NNH4_9HYPH</name>
<keyword evidence="12" id="KW-1185">Reference proteome</keyword>
<dbReference type="Pfam" id="PF00528">
    <property type="entry name" value="BPD_transp_1"/>
    <property type="match status" value="1"/>
</dbReference>
<dbReference type="SUPFAM" id="SSF161098">
    <property type="entry name" value="MetI-like"/>
    <property type="match status" value="1"/>
</dbReference>
<evidence type="ECO:0000256" key="7">
    <source>
        <dbReference type="ARBA" id="ARBA00022989"/>
    </source>
</evidence>
<dbReference type="InterPro" id="IPR035906">
    <property type="entry name" value="MetI-like_sf"/>
</dbReference>
<dbReference type="PROSITE" id="PS50928">
    <property type="entry name" value="ABC_TM1"/>
    <property type="match status" value="1"/>
</dbReference>
<dbReference type="EMBL" id="FNBZ01000002">
    <property type="protein sequence ID" value="SDF82095.1"/>
    <property type="molecule type" value="Genomic_DNA"/>
</dbReference>
<evidence type="ECO:0000313" key="11">
    <source>
        <dbReference type="EMBL" id="SDF82095.1"/>
    </source>
</evidence>
<comment type="similarity">
    <text evidence="2">Belongs to the binding-protein-dependent transport system permease family. HisMQ subfamily.</text>
</comment>
<feature type="transmembrane region" description="Helical" evidence="9">
    <location>
        <begin position="70"/>
        <end position="98"/>
    </location>
</feature>
<evidence type="ECO:0000313" key="12">
    <source>
        <dbReference type="Proteomes" id="UP000199468"/>
    </source>
</evidence>
<keyword evidence="7 9" id="KW-1133">Transmembrane helix</keyword>
<protein>
    <submittedName>
        <fullName evidence="11">Polar amino acid transport system permease protein</fullName>
    </submittedName>
</protein>
<sequence length="219" mass="24190">MQFDPAFAIEILPRLLAAIWTTIWVSIAASLLAALMGLGWELLRRSGGVIGACVQFLIDAIRSIPILAQLYFLFFVLPTYGVTLSAYTVGIFSLALYYSSYLAEVFRAGIDSVGKGQFEAAKSLGLSRVITLTHVVLPQVFRQIAAPMGNYFVSLLKSTPYLGVLAVPEMLGAALEIASDTFRYAEPMIMLGILFLALALSIAWLVRRLELRMQRLYER</sequence>
<keyword evidence="3 9" id="KW-0813">Transport</keyword>
<evidence type="ECO:0000256" key="3">
    <source>
        <dbReference type="ARBA" id="ARBA00022448"/>
    </source>
</evidence>
<dbReference type="PANTHER" id="PTHR30614:SF0">
    <property type="entry name" value="L-CYSTINE TRANSPORT SYSTEM PERMEASE PROTEIN TCYL"/>
    <property type="match status" value="1"/>
</dbReference>
<keyword evidence="4" id="KW-1003">Cell membrane</keyword>
<comment type="subcellular location">
    <subcellularLocation>
        <location evidence="1">Cell inner membrane</location>
        <topology evidence="1">Multi-pass membrane protein</topology>
    </subcellularLocation>
    <subcellularLocation>
        <location evidence="9">Cell membrane</location>
        <topology evidence="9">Multi-pass membrane protein</topology>
    </subcellularLocation>
</comment>
<evidence type="ECO:0000256" key="6">
    <source>
        <dbReference type="ARBA" id="ARBA00022970"/>
    </source>
</evidence>
<feature type="transmembrane region" description="Helical" evidence="9">
    <location>
        <begin position="188"/>
        <end position="206"/>
    </location>
</feature>
<proteinExistence type="inferred from homology"/>
<evidence type="ECO:0000256" key="8">
    <source>
        <dbReference type="ARBA" id="ARBA00023136"/>
    </source>
</evidence>
<dbReference type="CDD" id="cd06261">
    <property type="entry name" value="TM_PBP2"/>
    <property type="match status" value="1"/>
</dbReference>
<evidence type="ECO:0000256" key="9">
    <source>
        <dbReference type="RuleBase" id="RU363032"/>
    </source>
</evidence>
<feature type="domain" description="ABC transmembrane type-1" evidence="10">
    <location>
        <begin position="19"/>
        <end position="206"/>
    </location>
</feature>
<dbReference type="PANTHER" id="PTHR30614">
    <property type="entry name" value="MEMBRANE COMPONENT OF AMINO ACID ABC TRANSPORTER"/>
    <property type="match status" value="1"/>
</dbReference>
<organism evidence="11 12">
    <name type="scientific">Bosea robiniae</name>
    <dbReference type="NCBI Taxonomy" id="1036780"/>
    <lineage>
        <taxon>Bacteria</taxon>
        <taxon>Pseudomonadati</taxon>
        <taxon>Pseudomonadota</taxon>
        <taxon>Alphaproteobacteria</taxon>
        <taxon>Hyphomicrobiales</taxon>
        <taxon>Boseaceae</taxon>
        <taxon>Bosea</taxon>
    </lineage>
</organism>
<dbReference type="InterPro" id="IPR010065">
    <property type="entry name" value="AA_ABC_transptr_permease_3TM"/>
</dbReference>
<evidence type="ECO:0000259" key="10">
    <source>
        <dbReference type="PROSITE" id="PS50928"/>
    </source>
</evidence>
<gene>
    <name evidence="11" type="ORF">SAMN05421844_10292</name>
</gene>
<dbReference type="InterPro" id="IPR000515">
    <property type="entry name" value="MetI-like"/>
</dbReference>
<keyword evidence="5 9" id="KW-0812">Transmembrane</keyword>
<comment type="caution">
    <text evidence="11">The sequence shown here is derived from an EMBL/GenBank/DDBJ whole genome shotgun (WGS) entry which is preliminary data.</text>
</comment>